<evidence type="ECO:0000256" key="5">
    <source>
        <dbReference type="ARBA" id="ARBA00022833"/>
    </source>
</evidence>
<feature type="domain" description="Adenosine deaminase" evidence="6">
    <location>
        <begin position="8"/>
        <end position="326"/>
    </location>
</feature>
<dbReference type="EMBL" id="OMOI01000001">
    <property type="protein sequence ID" value="SPF75510.1"/>
    <property type="molecule type" value="Genomic_DNA"/>
</dbReference>
<dbReference type="Gene3D" id="3.20.20.140">
    <property type="entry name" value="Metal-dependent hydrolases"/>
    <property type="match status" value="1"/>
</dbReference>
<evidence type="ECO:0000256" key="3">
    <source>
        <dbReference type="ARBA" id="ARBA00022723"/>
    </source>
</evidence>
<evidence type="ECO:0000256" key="1">
    <source>
        <dbReference type="ARBA" id="ARBA00001947"/>
    </source>
</evidence>
<name>A0A2R8AHK7_9RHOB</name>
<evidence type="ECO:0000259" key="6">
    <source>
        <dbReference type="Pfam" id="PF00962"/>
    </source>
</evidence>
<gene>
    <name evidence="7" type="ORF">ALP8811_00500</name>
</gene>
<evidence type="ECO:0000313" key="7">
    <source>
        <dbReference type="EMBL" id="SPF75510.1"/>
    </source>
</evidence>
<dbReference type="NCBIfam" id="TIGR01430">
    <property type="entry name" value="aden_deam"/>
    <property type="match status" value="1"/>
</dbReference>
<dbReference type="GO" id="GO:0000034">
    <property type="term" value="F:adenine deaminase activity"/>
    <property type="evidence" value="ECO:0007669"/>
    <property type="project" value="UniProtKB-EC"/>
</dbReference>
<dbReference type="OrthoDB" id="105475at2"/>
<accession>A0A2R8AHK7</accession>
<dbReference type="InterPro" id="IPR006330">
    <property type="entry name" value="Ado/ade_deaminase"/>
</dbReference>
<dbReference type="SUPFAM" id="SSF51556">
    <property type="entry name" value="Metallo-dependent hydrolases"/>
    <property type="match status" value="1"/>
</dbReference>
<keyword evidence="3" id="KW-0479">Metal-binding</keyword>
<proteinExistence type="inferred from homology"/>
<dbReference type="NCBIfam" id="NF006848">
    <property type="entry name" value="PRK09358.1-3"/>
    <property type="match status" value="1"/>
</dbReference>
<evidence type="ECO:0000313" key="8">
    <source>
        <dbReference type="Proteomes" id="UP000244911"/>
    </source>
</evidence>
<keyword evidence="5" id="KW-0862">Zinc</keyword>
<organism evidence="7 8">
    <name type="scientific">Aliiroseovarius pelagivivens</name>
    <dbReference type="NCBI Taxonomy" id="1639690"/>
    <lineage>
        <taxon>Bacteria</taxon>
        <taxon>Pseudomonadati</taxon>
        <taxon>Pseudomonadota</taxon>
        <taxon>Alphaproteobacteria</taxon>
        <taxon>Rhodobacterales</taxon>
        <taxon>Paracoccaceae</taxon>
        <taxon>Aliiroseovarius</taxon>
    </lineage>
</organism>
<dbReference type="Proteomes" id="UP000244911">
    <property type="component" value="Unassembled WGS sequence"/>
</dbReference>
<dbReference type="PANTHER" id="PTHR43114:SF6">
    <property type="entry name" value="ADENINE DEAMINASE"/>
    <property type="match status" value="1"/>
</dbReference>
<sequence length="330" mass="36461">MSFKDLSKVELHLHIEGGAPPDFIRSLAKEKSVDLSGIFTDDGGYAYRDFWHFLEVYEAATSVLTGPEEFHRLTKAVLEACAEKGVVYAETFLSPDFCGGRDVVAWKDYLAAIQDAAAEAERDMGITLRGIVTCIRHFGPELAREAAMCAQETVGDFITGFGMGGDEKSGTQGDFAYAYDMAREAGLRLTTHAGEWNGPEEVRAALDDLKVERIGHGVRAIEDLALVERLAEDGVTLEVCPGSNVFLGVYPDLAAHPIAKLRERGVKVTVSTDDPPFFRTDMNKEYEDLSRQFGWTAEDFRDLNLVAIDAAFCDDATRTRIRKELETQDV</sequence>
<dbReference type="InterPro" id="IPR001365">
    <property type="entry name" value="A_deaminase_dom"/>
</dbReference>
<dbReference type="Pfam" id="PF00962">
    <property type="entry name" value="A_deaminase"/>
    <property type="match status" value="1"/>
</dbReference>
<dbReference type="EC" id="3.5.4.2" evidence="7"/>
<evidence type="ECO:0000256" key="4">
    <source>
        <dbReference type="ARBA" id="ARBA00022801"/>
    </source>
</evidence>
<dbReference type="RefSeq" id="WP_108855602.1">
    <property type="nucleotide sequence ID" value="NZ_OMOI01000001.1"/>
</dbReference>
<dbReference type="GO" id="GO:0046872">
    <property type="term" value="F:metal ion binding"/>
    <property type="evidence" value="ECO:0007669"/>
    <property type="project" value="UniProtKB-KW"/>
</dbReference>
<comment type="similarity">
    <text evidence="2">Belongs to the metallo-dependent hydrolases superfamily. Adenosine and AMP deaminases family.</text>
</comment>
<reference evidence="7 8" key="1">
    <citation type="submission" date="2018-03" db="EMBL/GenBank/DDBJ databases">
        <authorList>
            <person name="Keele B.F."/>
        </authorList>
    </citation>
    <scope>NUCLEOTIDE SEQUENCE [LARGE SCALE GENOMIC DNA]</scope>
    <source>
        <strain evidence="7 8">CECT 8811</strain>
    </source>
</reference>
<keyword evidence="4 7" id="KW-0378">Hydrolase</keyword>
<dbReference type="AlphaFoldDB" id="A0A2R8AHK7"/>
<protein>
    <submittedName>
        <fullName evidence="7">Adenine deaminase</fullName>
        <ecNumber evidence="7">3.5.4.2</ecNumber>
    </submittedName>
</protein>
<comment type="cofactor">
    <cofactor evidence="1">
        <name>Zn(2+)</name>
        <dbReference type="ChEBI" id="CHEBI:29105"/>
    </cofactor>
</comment>
<evidence type="ECO:0000256" key="2">
    <source>
        <dbReference type="ARBA" id="ARBA00006676"/>
    </source>
</evidence>
<keyword evidence="8" id="KW-1185">Reference proteome</keyword>
<dbReference type="PANTHER" id="PTHR43114">
    <property type="entry name" value="ADENINE DEAMINASE"/>
    <property type="match status" value="1"/>
</dbReference>
<dbReference type="InterPro" id="IPR032466">
    <property type="entry name" value="Metal_Hydrolase"/>
</dbReference>